<keyword evidence="1" id="KW-0472">Membrane</keyword>
<comment type="caution">
    <text evidence="2">The sequence shown here is derived from an EMBL/GenBank/DDBJ whole genome shotgun (WGS) entry which is preliminary data.</text>
</comment>
<dbReference type="OrthoDB" id="205700at2759"/>
<keyword evidence="1" id="KW-1133">Transmembrane helix</keyword>
<keyword evidence="1" id="KW-0812">Transmembrane</keyword>
<feature type="transmembrane region" description="Helical" evidence="1">
    <location>
        <begin position="53"/>
        <end position="74"/>
    </location>
</feature>
<evidence type="ECO:0000256" key="1">
    <source>
        <dbReference type="SAM" id="Phobius"/>
    </source>
</evidence>
<keyword evidence="3" id="KW-1185">Reference proteome</keyword>
<sequence length="107" mass="10960">MRMGSKSLPVLAQLPGAAATAAFGALASAQAAIAVVVDEEQVVTSMRDELPPMWVPLVLGAVVLAGIGAQQLSLGNVMDDEAKLGGLSGARAAKQSARGRSMFKRKK</sequence>
<dbReference type="EMBL" id="JAFCMP010000335">
    <property type="protein sequence ID" value="KAG5181179.1"/>
    <property type="molecule type" value="Genomic_DNA"/>
</dbReference>
<gene>
    <name evidence="2" type="ORF">JKP88DRAFT_279033</name>
</gene>
<protein>
    <submittedName>
        <fullName evidence="2">Uncharacterized protein</fullName>
    </submittedName>
</protein>
<name>A0A836CD09_9STRA</name>
<evidence type="ECO:0000313" key="3">
    <source>
        <dbReference type="Proteomes" id="UP000664859"/>
    </source>
</evidence>
<dbReference type="AlphaFoldDB" id="A0A836CD09"/>
<proteinExistence type="predicted"/>
<organism evidence="2 3">
    <name type="scientific">Tribonema minus</name>
    <dbReference type="NCBI Taxonomy" id="303371"/>
    <lineage>
        <taxon>Eukaryota</taxon>
        <taxon>Sar</taxon>
        <taxon>Stramenopiles</taxon>
        <taxon>Ochrophyta</taxon>
        <taxon>PX clade</taxon>
        <taxon>Xanthophyceae</taxon>
        <taxon>Tribonematales</taxon>
        <taxon>Tribonemataceae</taxon>
        <taxon>Tribonema</taxon>
    </lineage>
</organism>
<reference evidence="2" key="1">
    <citation type="submission" date="2021-02" db="EMBL/GenBank/DDBJ databases">
        <title>First Annotated Genome of the Yellow-green Alga Tribonema minus.</title>
        <authorList>
            <person name="Mahan K.M."/>
        </authorList>
    </citation>
    <scope>NUCLEOTIDE SEQUENCE</scope>
    <source>
        <strain evidence="2">UTEX B ZZ1240</strain>
    </source>
</reference>
<dbReference type="Proteomes" id="UP000664859">
    <property type="component" value="Unassembled WGS sequence"/>
</dbReference>
<accession>A0A836CD09</accession>
<evidence type="ECO:0000313" key="2">
    <source>
        <dbReference type="EMBL" id="KAG5181179.1"/>
    </source>
</evidence>